<proteinExistence type="inferred from homology"/>
<organism evidence="4 5">
    <name type="scientific">Trichinella pseudospiralis</name>
    <name type="common">Parasitic roundworm</name>
    <dbReference type="NCBI Taxonomy" id="6337"/>
    <lineage>
        <taxon>Eukaryota</taxon>
        <taxon>Metazoa</taxon>
        <taxon>Ecdysozoa</taxon>
        <taxon>Nematoda</taxon>
        <taxon>Enoplea</taxon>
        <taxon>Dorylaimia</taxon>
        <taxon>Trichinellida</taxon>
        <taxon>Trichinellidae</taxon>
        <taxon>Trichinella</taxon>
    </lineage>
</organism>
<dbReference type="Pfam" id="PF00125">
    <property type="entry name" value="Histone"/>
    <property type="match status" value="1"/>
</dbReference>
<dbReference type="InterPro" id="IPR009072">
    <property type="entry name" value="Histone-fold"/>
</dbReference>
<feature type="compositionally biased region" description="Low complexity" evidence="2">
    <location>
        <begin position="14"/>
        <end position="24"/>
    </location>
</feature>
<accession>A0A0V1F9U0</accession>
<name>A0A0V1F9U0_TRIPS</name>
<evidence type="ECO:0000313" key="5">
    <source>
        <dbReference type="Proteomes" id="UP000054995"/>
    </source>
</evidence>
<dbReference type="InterPro" id="IPR007125">
    <property type="entry name" value="H2A/H2B/H3"/>
</dbReference>
<dbReference type="PANTHER" id="PTHR11426">
    <property type="entry name" value="HISTONE H3"/>
    <property type="match status" value="1"/>
</dbReference>
<dbReference type="PRINTS" id="PR00622">
    <property type="entry name" value="HISTONEH3"/>
</dbReference>
<dbReference type="OrthoDB" id="420022at2759"/>
<gene>
    <name evidence="4" type="primary">CENPA</name>
    <name evidence="4" type="ORF">T4D_13226</name>
</gene>
<dbReference type="GO" id="GO:0003677">
    <property type="term" value="F:DNA binding"/>
    <property type="evidence" value="ECO:0007669"/>
    <property type="project" value="InterPro"/>
</dbReference>
<dbReference type="GO" id="GO:0046982">
    <property type="term" value="F:protein heterodimerization activity"/>
    <property type="evidence" value="ECO:0007669"/>
    <property type="project" value="InterPro"/>
</dbReference>
<dbReference type="SUPFAM" id="SSF47113">
    <property type="entry name" value="Histone-fold"/>
    <property type="match status" value="1"/>
</dbReference>
<feature type="domain" description="Core Histone H2A/H2B/H3" evidence="3">
    <location>
        <begin position="85"/>
        <end position="166"/>
    </location>
</feature>
<comment type="caution">
    <text evidence="4">The sequence shown here is derived from an EMBL/GenBank/DDBJ whole genome shotgun (WGS) entry which is preliminary data.</text>
</comment>
<dbReference type="GO" id="GO:0000786">
    <property type="term" value="C:nucleosome"/>
    <property type="evidence" value="ECO:0007669"/>
    <property type="project" value="InterPro"/>
</dbReference>
<comment type="similarity">
    <text evidence="1">Belongs to the histone H3 family.</text>
</comment>
<sequence>MVRHFGRNVDVSSEDGFSSSSLIESNDEEEMMETTDMNLMPNAIISESGSTASIIRPAVLRRKAQKPRKKARKSVKNVHPKNIVAVEIQKLQQTTHLLIPHAPFLRLLKQVLLKLSSRVDHLQRLAVVALHEALEAFLVHLMEDSYLLTLHAGRVTLMLPDMRLALALRNRSHYGTGNL</sequence>
<dbReference type="Proteomes" id="UP000054995">
    <property type="component" value="Unassembled WGS sequence"/>
</dbReference>
<evidence type="ECO:0000259" key="3">
    <source>
        <dbReference type="Pfam" id="PF00125"/>
    </source>
</evidence>
<keyword evidence="5" id="KW-1185">Reference proteome</keyword>
<dbReference type="InterPro" id="IPR000164">
    <property type="entry name" value="Histone_H3/CENP-A"/>
</dbReference>
<protein>
    <submittedName>
        <fullName evidence="4">Histone H3-like centromeric protein A</fullName>
    </submittedName>
</protein>
<feature type="region of interest" description="Disordered" evidence="2">
    <location>
        <begin position="1"/>
        <end position="29"/>
    </location>
</feature>
<evidence type="ECO:0000313" key="4">
    <source>
        <dbReference type="EMBL" id="KRY82728.1"/>
    </source>
</evidence>
<evidence type="ECO:0000256" key="1">
    <source>
        <dbReference type="ARBA" id="ARBA00010343"/>
    </source>
</evidence>
<dbReference type="EMBL" id="JYDT01000164">
    <property type="protein sequence ID" value="KRY82728.1"/>
    <property type="molecule type" value="Genomic_DNA"/>
</dbReference>
<dbReference type="SMART" id="SM00428">
    <property type="entry name" value="H3"/>
    <property type="match status" value="1"/>
</dbReference>
<dbReference type="AlphaFoldDB" id="A0A0V1F9U0"/>
<evidence type="ECO:0000256" key="2">
    <source>
        <dbReference type="SAM" id="MobiDB-lite"/>
    </source>
</evidence>
<reference evidence="4 5" key="1">
    <citation type="submission" date="2015-01" db="EMBL/GenBank/DDBJ databases">
        <title>Evolution of Trichinella species and genotypes.</title>
        <authorList>
            <person name="Korhonen P.K."/>
            <person name="Edoardo P."/>
            <person name="Giuseppe L.R."/>
            <person name="Gasser R.B."/>
        </authorList>
    </citation>
    <scope>NUCLEOTIDE SEQUENCE [LARGE SCALE GENOMIC DNA]</scope>
    <source>
        <strain evidence="4">ISS470</strain>
    </source>
</reference>
<dbReference type="GO" id="GO:0030527">
    <property type="term" value="F:structural constituent of chromatin"/>
    <property type="evidence" value="ECO:0007669"/>
    <property type="project" value="InterPro"/>
</dbReference>
<dbReference type="Gene3D" id="1.10.20.10">
    <property type="entry name" value="Histone, subunit A"/>
    <property type="match status" value="1"/>
</dbReference>